<proteinExistence type="inferred from homology"/>
<feature type="binding site" evidence="16">
    <location>
        <position position="60"/>
    </location>
    <ligand>
        <name>GTP</name>
        <dbReference type="ChEBI" id="CHEBI:37565"/>
    </ligand>
</feature>
<evidence type="ECO:0000256" key="3">
    <source>
        <dbReference type="ARBA" id="ARBA00001522"/>
    </source>
</evidence>
<dbReference type="PANTHER" id="PTHR34848">
    <property type="match status" value="1"/>
</dbReference>
<dbReference type="NCBIfam" id="NF004469">
    <property type="entry name" value="PRK05800.1"/>
    <property type="match status" value="1"/>
</dbReference>
<evidence type="ECO:0000256" key="1">
    <source>
        <dbReference type="ARBA" id="ARBA00000312"/>
    </source>
</evidence>
<feature type="binding site" evidence="16">
    <location>
        <begin position="49"/>
        <end position="52"/>
    </location>
    <ligand>
        <name>GTP</name>
        <dbReference type="ChEBI" id="CHEBI:37565"/>
    </ligand>
</feature>
<feature type="binding site" evidence="16">
    <location>
        <position position="82"/>
    </location>
    <ligand>
        <name>GTP</name>
        <dbReference type="ChEBI" id="CHEBI:37565"/>
    </ligand>
</feature>
<comment type="pathway">
    <text evidence="6 14">Cofactor biosynthesis; adenosylcobalamin biosynthesis; adenosylcobalamin from cob(II)yrinate a,c-diamide: step 5/7.</text>
</comment>
<dbReference type="Pfam" id="PF02283">
    <property type="entry name" value="CobU"/>
    <property type="match status" value="1"/>
</dbReference>
<dbReference type="GO" id="GO:0009236">
    <property type="term" value="P:cobalamin biosynthetic process"/>
    <property type="evidence" value="ECO:0007669"/>
    <property type="project" value="UniProtKB-UniRule"/>
</dbReference>
<evidence type="ECO:0000313" key="17">
    <source>
        <dbReference type="EMBL" id="CAA9301183.1"/>
    </source>
</evidence>
<dbReference type="PANTHER" id="PTHR34848:SF1">
    <property type="entry name" value="BIFUNCTIONAL ADENOSYLCOBALAMIN BIOSYNTHESIS PROTEIN COBU"/>
    <property type="match status" value="1"/>
</dbReference>
<comment type="function">
    <text evidence="4 14">Catalyzes ATP-dependent phosphorylation of adenosylcobinamide and addition of GMP to adenosylcobinamide phosphate.</text>
</comment>
<comment type="similarity">
    <text evidence="7 14">Belongs to the CobU/CobP family.</text>
</comment>
<feature type="binding site" evidence="16">
    <location>
        <begin position="32"/>
        <end position="34"/>
    </location>
    <ligand>
        <name>GTP</name>
        <dbReference type="ChEBI" id="CHEBI:37565"/>
    </ligand>
</feature>
<reference evidence="17" key="1">
    <citation type="submission" date="2020-02" db="EMBL/GenBank/DDBJ databases">
        <authorList>
            <person name="Meier V. D."/>
        </authorList>
    </citation>
    <scope>NUCLEOTIDE SEQUENCE</scope>
    <source>
        <strain evidence="17">AVDCRST_MAG71</strain>
    </source>
</reference>
<comment type="catalytic activity">
    <reaction evidence="3">
        <text>adenosylcob(III)inamide + GTP = adenosylcob(III)inamide phosphate + GDP + H(+)</text>
        <dbReference type="Rhea" id="RHEA:15765"/>
        <dbReference type="ChEBI" id="CHEBI:2480"/>
        <dbReference type="ChEBI" id="CHEBI:15378"/>
        <dbReference type="ChEBI" id="CHEBI:37565"/>
        <dbReference type="ChEBI" id="CHEBI:58189"/>
        <dbReference type="ChEBI" id="CHEBI:58502"/>
        <dbReference type="EC" id="2.7.1.156"/>
    </reaction>
</comment>
<evidence type="ECO:0000256" key="12">
    <source>
        <dbReference type="ARBA" id="ARBA00022840"/>
    </source>
</evidence>
<dbReference type="EC" id="2.7.7.62" evidence="14"/>
<keyword evidence="10 14" id="KW-0547">Nucleotide-binding</keyword>
<dbReference type="UniPathway" id="UPA00148">
    <property type="reaction ID" value="UER00236"/>
</dbReference>
<name>A0A6J4KCI6_9GAMM</name>
<evidence type="ECO:0000256" key="8">
    <source>
        <dbReference type="ARBA" id="ARBA00022573"/>
    </source>
</evidence>
<dbReference type="SUPFAM" id="SSF52540">
    <property type="entry name" value="P-loop containing nucleoside triphosphate hydrolases"/>
    <property type="match status" value="1"/>
</dbReference>
<comment type="pathway">
    <text evidence="5 14">Cofactor biosynthesis; adenosylcobalamin biosynthesis; adenosylcobalamin from cob(II)yrinate a,c-diamide: step 6/7.</text>
</comment>
<evidence type="ECO:0000256" key="4">
    <source>
        <dbReference type="ARBA" id="ARBA00003889"/>
    </source>
</evidence>
<gene>
    <name evidence="17" type="ORF">AVDCRST_MAG71-102</name>
</gene>
<comment type="catalytic activity">
    <reaction evidence="2 14">
        <text>adenosylcob(III)inamide phosphate + GTP + H(+) = adenosylcob(III)inamide-GDP + diphosphate</text>
        <dbReference type="Rhea" id="RHEA:22712"/>
        <dbReference type="ChEBI" id="CHEBI:15378"/>
        <dbReference type="ChEBI" id="CHEBI:33019"/>
        <dbReference type="ChEBI" id="CHEBI:37565"/>
        <dbReference type="ChEBI" id="CHEBI:58502"/>
        <dbReference type="ChEBI" id="CHEBI:60487"/>
        <dbReference type="EC" id="2.7.7.62"/>
    </reaction>
</comment>
<evidence type="ECO:0000256" key="15">
    <source>
        <dbReference type="PIRSR" id="PIRSR006135-1"/>
    </source>
</evidence>
<dbReference type="CDD" id="cd00544">
    <property type="entry name" value="CobU"/>
    <property type="match status" value="1"/>
</dbReference>
<dbReference type="GO" id="GO:0008820">
    <property type="term" value="F:cobinamide phosphate guanylyltransferase activity"/>
    <property type="evidence" value="ECO:0007669"/>
    <property type="project" value="UniProtKB-UniRule"/>
</dbReference>
<evidence type="ECO:0000256" key="14">
    <source>
        <dbReference type="PIRNR" id="PIRNR006135"/>
    </source>
</evidence>
<keyword evidence="8 14" id="KW-0169">Cobalamin biosynthesis</keyword>
<evidence type="ECO:0000256" key="13">
    <source>
        <dbReference type="ARBA" id="ARBA00023134"/>
    </source>
</evidence>
<dbReference type="InterPro" id="IPR027417">
    <property type="entry name" value="P-loop_NTPase"/>
</dbReference>
<dbReference type="GO" id="GO:0043752">
    <property type="term" value="F:adenosylcobinamide kinase activity"/>
    <property type="evidence" value="ECO:0007669"/>
    <property type="project" value="UniProtKB-EC"/>
</dbReference>
<dbReference type="GO" id="GO:0005524">
    <property type="term" value="F:ATP binding"/>
    <property type="evidence" value="ECO:0007669"/>
    <property type="project" value="UniProtKB-UniRule"/>
</dbReference>
<dbReference type="EC" id="2.7.1.156" evidence="14"/>
<accession>A0A6J4KCI6</accession>
<feature type="active site" description="GMP-histidine intermediate" evidence="15">
    <location>
        <position position="48"/>
    </location>
</feature>
<evidence type="ECO:0000256" key="6">
    <source>
        <dbReference type="ARBA" id="ARBA00005159"/>
    </source>
</evidence>
<keyword evidence="12 14" id="KW-0067">ATP-binding</keyword>
<evidence type="ECO:0000256" key="7">
    <source>
        <dbReference type="ARBA" id="ARBA00007490"/>
    </source>
</evidence>
<keyword evidence="9 14" id="KW-0808">Transferase</keyword>
<dbReference type="AlphaFoldDB" id="A0A6J4KCI6"/>
<keyword evidence="13 14" id="KW-0342">GTP-binding</keyword>
<organism evidence="17">
    <name type="scientific">uncultured Lysobacter sp</name>
    <dbReference type="NCBI Taxonomy" id="271060"/>
    <lineage>
        <taxon>Bacteria</taxon>
        <taxon>Pseudomonadati</taxon>
        <taxon>Pseudomonadota</taxon>
        <taxon>Gammaproteobacteria</taxon>
        <taxon>Lysobacterales</taxon>
        <taxon>Lysobacteraceae</taxon>
        <taxon>Lysobacter</taxon>
        <taxon>environmental samples</taxon>
    </lineage>
</organism>
<dbReference type="InterPro" id="IPR003203">
    <property type="entry name" value="CobU/CobP"/>
</dbReference>
<keyword evidence="17" id="KW-0548">Nucleotidyltransferase</keyword>
<evidence type="ECO:0000256" key="5">
    <source>
        <dbReference type="ARBA" id="ARBA00004692"/>
    </source>
</evidence>
<dbReference type="FunFam" id="3.40.50.300:FF:001825">
    <property type="entry name" value="Bifunctional adenosylcobalamin biosynthesis protein"/>
    <property type="match status" value="1"/>
</dbReference>
<sequence>MRSLILGGARSGKSALAERWAADSRLDVVYIATAERRDGEMDARIDTHRARRPAHWACVETPLALADALNDHGGDGRCVLVDCLTLWLSNVLALDDAQRFVSERDALLDAVAGARGELLLVSNEVGLGIVPMGELTRRFVDEAGRLHQALATRCERVVFTAAGLPLYLKGTA</sequence>
<evidence type="ECO:0000256" key="9">
    <source>
        <dbReference type="ARBA" id="ARBA00022679"/>
    </source>
</evidence>
<evidence type="ECO:0000256" key="16">
    <source>
        <dbReference type="PIRSR" id="PIRSR006135-2"/>
    </source>
</evidence>
<dbReference type="Gene3D" id="3.40.50.300">
    <property type="entry name" value="P-loop containing nucleotide triphosphate hydrolases"/>
    <property type="match status" value="1"/>
</dbReference>
<dbReference type="PIRSF" id="PIRSF006135">
    <property type="entry name" value="CobU"/>
    <property type="match status" value="1"/>
</dbReference>
<dbReference type="GO" id="GO:0005525">
    <property type="term" value="F:GTP binding"/>
    <property type="evidence" value="ECO:0007669"/>
    <property type="project" value="UniProtKB-UniRule"/>
</dbReference>
<comment type="catalytic activity">
    <reaction evidence="1 14">
        <text>adenosylcob(III)inamide + ATP = adenosylcob(III)inamide phosphate + ADP + H(+)</text>
        <dbReference type="Rhea" id="RHEA:15769"/>
        <dbReference type="ChEBI" id="CHEBI:2480"/>
        <dbReference type="ChEBI" id="CHEBI:15378"/>
        <dbReference type="ChEBI" id="CHEBI:30616"/>
        <dbReference type="ChEBI" id="CHEBI:58502"/>
        <dbReference type="ChEBI" id="CHEBI:456216"/>
        <dbReference type="EC" id="2.7.1.156"/>
    </reaction>
</comment>
<evidence type="ECO:0000256" key="2">
    <source>
        <dbReference type="ARBA" id="ARBA00000711"/>
    </source>
</evidence>
<protein>
    <recommendedName>
        <fullName evidence="14">Bifunctional adenosylcobalamin biosynthesis protein</fullName>
        <ecNumber evidence="14">2.7.1.156</ecNumber>
        <ecNumber evidence="14">2.7.7.62</ecNumber>
    </recommendedName>
</protein>
<keyword evidence="11 14" id="KW-0418">Kinase</keyword>
<evidence type="ECO:0000256" key="11">
    <source>
        <dbReference type="ARBA" id="ARBA00022777"/>
    </source>
</evidence>
<dbReference type="EMBL" id="CADCUA010000029">
    <property type="protein sequence ID" value="CAA9301183.1"/>
    <property type="molecule type" value="Genomic_DNA"/>
</dbReference>
<evidence type="ECO:0000256" key="10">
    <source>
        <dbReference type="ARBA" id="ARBA00022741"/>
    </source>
</evidence>
<feature type="binding site" evidence="16">
    <location>
        <begin position="7"/>
        <end position="14"/>
    </location>
    <ligand>
        <name>GTP</name>
        <dbReference type="ChEBI" id="CHEBI:37565"/>
    </ligand>
</feature>